<dbReference type="EMBL" id="BKCJ010002984">
    <property type="protein sequence ID" value="GEU52224.1"/>
    <property type="molecule type" value="Genomic_DNA"/>
</dbReference>
<protein>
    <submittedName>
        <fullName evidence="3">Reverse transcriptase domain-containing protein</fullName>
    </submittedName>
</protein>
<accession>A0A6L2KWF6</accession>
<evidence type="ECO:0000256" key="1">
    <source>
        <dbReference type="SAM" id="Coils"/>
    </source>
</evidence>
<organism evidence="3">
    <name type="scientific">Tanacetum cinerariifolium</name>
    <name type="common">Dalmatian daisy</name>
    <name type="synonym">Chrysanthemum cinerariifolium</name>
    <dbReference type="NCBI Taxonomy" id="118510"/>
    <lineage>
        <taxon>Eukaryota</taxon>
        <taxon>Viridiplantae</taxon>
        <taxon>Streptophyta</taxon>
        <taxon>Embryophyta</taxon>
        <taxon>Tracheophyta</taxon>
        <taxon>Spermatophyta</taxon>
        <taxon>Magnoliopsida</taxon>
        <taxon>eudicotyledons</taxon>
        <taxon>Gunneridae</taxon>
        <taxon>Pentapetalae</taxon>
        <taxon>asterids</taxon>
        <taxon>campanulids</taxon>
        <taxon>Asterales</taxon>
        <taxon>Asteraceae</taxon>
        <taxon>Asteroideae</taxon>
        <taxon>Anthemideae</taxon>
        <taxon>Anthemidinae</taxon>
        <taxon>Tanacetum</taxon>
    </lineage>
</organism>
<feature type="region of interest" description="Disordered" evidence="2">
    <location>
        <begin position="347"/>
        <end position="413"/>
    </location>
</feature>
<dbReference type="PANTHER" id="PTHR33067">
    <property type="entry name" value="RNA-DIRECTED DNA POLYMERASE-RELATED"/>
    <property type="match status" value="1"/>
</dbReference>
<feature type="compositionally biased region" description="Polar residues" evidence="2">
    <location>
        <begin position="347"/>
        <end position="376"/>
    </location>
</feature>
<keyword evidence="1" id="KW-0175">Coiled coil</keyword>
<feature type="compositionally biased region" description="Polar residues" evidence="2">
    <location>
        <begin position="383"/>
        <end position="396"/>
    </location>
</feature>
<dbReference type="InterPro" id="IPR021109">
    <property type="entry name" value="Peptidase_aspartic_dom_sf"/>
</dbReference>
<reference evidence="3" key="1">
    <citation type="journal article" date="2019" name="Sci. Rep.">
        <title>Draft genome of Tanacetum cinerariifolium, the natural source of mosquito coil.</title>
        <authorList>
            <person name="Yamashiro T."/>
            <person name="Shiraishi A."/>
            <person name="Satake H."/>
            <person name="Nakayama K."/>
        </authorList>
    </citation>
    <scope>NUCLEOTIDE SEQUENCE</scope>
</reference>
<dbReference type="GO" id="GO:0003964">
    <property type="term" value="F:RNA-directed DNA polymerase activity"/>
    <property type="evidence" value="ECO:0007669"/>
    <property type="project" value="UniProtKB-KW"/>
</dbReference>
<evidence type="ECO:0000256" key="2">
    <source>
        <dbReference type="SAM" id="MobiDB-lite"/>
    </source>
</evidence>
<feature type="region of interest" description="Disordered" evidence="2">
    <location>
        <begin position="296"/>
        <end position="325"/>
    </location>
</feature>
<dbReference type="PANTHER" id="PTHR33067:SF35">
    <property type="entry name" value="ASPARTIC PEPTIDASE DDI1-TYPE DOMAIN-CONTAINING PROTEIN"/>
    <property type="match status" value="1"/>
</dbReference>
<feature type="region of interest" description="Disordered" evidence="2">
    <location>
        <begin position="632"/>
        <end position="689"/>
    </location>
</feature>
<dbReference type="Gene3D" id="2.40.70.10">
    <property type="entry name" value="Acid Proteases"/>
    <property type="match status" value="1"/>
</dbReference>
<feature type="coiled-coil region" evidence="1">
    <location>
        <begin position="141"/>
        <end position="168"/>
    </location>
</feature>
<feature type="compositionally biased region" description="Basic and acidic residues" evidence="2">
    <location>
        <begin position="676"/>
        <end position="687"/>
    </location>
</feature>
<proteinExistence type="predicted"/>
<keyword evidence="3" id="KW-0808">Transferase</keyword>
<gene>
    <name evidence="3" type="ORF">Tci_024202</name>
</gene>
<keyword evidence="3" id="KW-0695">RNA-directed DNA polymerase</keyword>
<feature type="compositionally biased region" description="Polar residues" evidence="2">
    <location>
        <begin position="643"/>
        <end position="663"/>
    </location>
</feature>
<comment type="caution">
    <text evidence="3">The sequence shown here is derived from an EMBL/GenBank/DDBJ whole genome shotgun (WGS) entry which is preliminary data.</text>
</comment>
<evidence type="ECO:0000313" key="3">
    <source>
        <dbReference type="EMBL" id="GEU52224.1"/>
    </source>
</evidence>
<sequence length="1098" mass="125378">MTLDIYNWSSSVHQEIHKIVKDEILPIVNQVDARVQNFKIHFLKEAAKFVRDFKSLAKEADESLSKHKNLEFEIKRLLRAVFIQDIMSIMQNPSVVNTSNLQTELEHTKERFENCIIKKENEYAKLWNDWYKKCEECKYDKILYDKAYNNIQQNIKRLQAQLGVQKGKSTSMNTQFCKQSILGKPPSSSGSKLYSVTHFLKSKGLSKIDESYALSKLVTSNLVPAPHELEVVKNNKVIAPGMFRINPFKTFRKEKYVPNKPIKASVRTKSITVSQHHGITKKDVKFDSNGLSFTRVDNTAKTRRPQPRSNIMNDRVPSASKSRVYNRMTKKNLETMNVTFDELSTMDFEQSTAPRTTSAAQAPQVRQTPTGSTTLADTAPTPLKSSSQATNIPNTSHDVDEFETQQQHVQQQNNQAPLQLKICMRTRRSYFPITTNVTTPRRRQRKQTSNIVEPKIRTIVEMADNRTMAQMLQAPIEGYEDAIVVPPINANNFKLKQTLINLVQKVPDTTIKLLLFPFPLEGEARIWLDKEPPRSILTRVTDTRVSTNAPPLPSSSPFHSFDLQQIAASLEDKLDIRINRFEKSLNDMKASFVTPVTPIKAVEEKKQQEFQKGFERKQEEFQNRMMNFMQNLHNNKDSSSSSLPSNTIPNPRNKSKAITTRSGISYDGPLIPPPVVEKEPGATKDTELPSTEDIQPLSVQVQELIDEPFVVPKTKANLPYPSRLAKEKLREKDDILAAKFMEIFRDLHFELSFADALVHMPKFAPMFKKLLNNKDKLIELTKTPLNENCFAVVLKKLPKKLGDPGRFLIPCDFLEFDNCLALADLGASINLMPLSIWKKLRLPTLNDTKMVTAHAIINIHEREIILRQDKQSLTLQCGDTPSIKKYKFESLHKVDFINVGESDFYSKEIENFLNDDSIPIGVENFVFNMEEDVLFLERLLSEEPCPIPPMNPNQAKSPIKEPEHSFSMGYEHFNTTLVTKLDEAAESSIKNLVPILRECENPLFDDDEINSDALESHVESNFVESLSTHDALIDSSQNLEEFYGPLIPIHIAEEERIRREHVEYISRMDMLFTINPRPRPTVNADTIVESLSSLPIPV</sequence>
<keyword evidence="3" id="KW-0548">Nucleotidyltransferase</keyword>
<dbReference type="AlphaFoldDB" id="A0A6L2KWF6"/>
<name>A0A6L2KWF6_TANCI</name>